<evidence type="ECO:0000256" key="1">
    <source>
        <dbReference type="SAM" id="MobiDB-lite"/>
    </source>
</evidence>
<dbReference type="EMBL" id="JACGCM010002329">
    <property type="protein sequence ID" value="KAF6141233.1"/>
    <property type="molecule type" value="Genomic_DNA"/>
</dbReference>
<evidence type="ECO:0000313" key="3">
    <source>
        <dbReference type="Proteomes" id="UP000541444"/>
    </source>
</evidence>
<organism evidence="2 3">
    <name type="scientific">Kingdonia uniflora</name>
    <dbReference type="NCBI Taxonomy" id="39325"/>
    <lineage>
        <taxon>Eukaryota</taxon>
        <taxon>Viridiplantae</taxon>
        <taxon>Streptophyta</taxon>
        <taxon>Embryophyta</taxon>
        <taxon>Tracheophyta</taxon>
        <taxon>Spermatophyta</taxon>
        <taxon>Magnoliopsida</taxon>
        <taxon>Ranunculales</taxon>
        <taxon>Circaeasteraceae</taxon>
        <taxon>Kingdonia</taxon>
    </lineage>
</organism>
<keyword evidence="3" id="KW-1185">Reference proteome</keyword>
<dbReference type="Proteomes" id="UP000541444">
    <property type="component" value="Unassembled WGS sequence"/>
</dbReference>
<accession>A0A7J7LF34</accession>
<feature type="region of interest" description="Disordered" evidence="1">
    <location>
        <begin position="1"/>
        <end position="20"/>
    </location>
</feature>
<dbReference type="AlphaFoldDB" id="A0A7J7LF34"/>
<comment type="caution">
    <text evidence="2">The sequence shown here is derived from an EMBL/GenBank/DDBJ whole genome shotgun (WGS) entry which is preliminary data.</text>
</comment>
<evidence type="ECO:0000313" key="2">
    <source>
        <dbReference type="EMBL" id="KAF6141233.1"/>
    </source>
</evidence>
<protein>
    <submittedName>
        <fullName evidence="2">Uncharacterized protein</fullName>
    </submittedName>
</protein>
<name>A0A7J7LF34_9MAGN</name>
<reference evidence="2 3" key="1">
    <citation type="journal article" date="2020" name="IScience">
        <title>Genome Sequencing of the Endangered Kingdonia uniflora (Circaeasteraceae, Ranunculales) Reveals Potential Mechanisms of Evolutionary Specialization.</title>
        <authorList>
            <person name="Sun Y."/>
            <person name="Deng T."/>
            <person name="Zhang A."/>
            <person name="Moore M.J."/>
            <person name="Landis J.B."/>
            <person name="Lin N."/>
            <person name="Zhang H."/>
            <person name="Zhang X."/>
            <person name="Huang J."/>
            <person name="Zhang X."/>
            <person name="Sun H."/>
            <person name="Wang H."/>
        </authorList>
    </citation>
    <scope>NUCLEOTIDE SEQUENCE [LARGE SCALE GENOMIC DNA]</scope>
    <source>
        <strain evidence="2">TB1705</strain>
        <tissue evidence="2">Leaf</tissue>
    </source>
</reference>
<proteinExistence type="predicted"/>
<sequence>MGNNKKKTASKQQTRGDQFRDLEDKVENFMVATEKPLEEFMVKSKQTSHTLNSILRAIRLALLIAKRDLARG</sequence>
<gene>
    <name evidence="2" type="ORF">GIB67_024317</name>
</gene>